<reference evidence="12" key="1">
    <citation type="journal article" date="2019" name="Int. J. Syst. Evol. Microbiol.">
        <title>The Global Catalogue of Microorganisms (GCM) 10K type strain sequencing project: providing services to taxonomists for standard genome sequencing and annotation.</title>
        <authorList>
            <consortium name="The Broad Institute Genomics Platform"/>
            <consortium name="The Broad Institute Genome Sequencing Center for Infectious Disease"/>
            <person name="Wu L."/>
            <person name="Ma J."/>
        </authorList>
    </citation>
    <scope>NUCLEOTIDE SEQUENCE [LARGE SCALE GENOMIC DNA]</scope>
    <source>
        <strain evidence="12">CGMCC 1.16455</strain>
    </source>
</reference>
<keyword evidence="12" id="KW-1185">Reference proteome</keyword>
<dbReference type="Pfam" id="PF00005">
    <property type="entry name" value="ABC_tran"/>
    <property type="match status" value="1"/>
</dbReference>
<dbReference type="SMART" id="SM00382">
    <property type="entry name" value="AAA"/>
    <property type="match status" value="1"/>
</dbReference>
<evidence type="ECO:0000256" key="8">
    <source>
        <dbReference type="SAM" id="Phobius"/>
    </source>
</evidence>
<sequence length="647" mass="69789">MSSLLRIVRFTRSLAPLYTAVIIASVLTAVAGLTVPFLIGHATDTVSGAVNGTTPTGTAVRTVLLIAAAVLLAELLNTVISNVGGWFGDVMSNRMRTILSVRYYDKLLHLPQRWFDGEITGTIVARLNRSITEITNFTKMMSNSFASMLITTVAVLAISAWYAWPLTVLLLIVFPVYVWLTSLTSVKWQRLEGEKNEQVDIASGRFAEVVGQIRVVKSFVRERGELEDFSRRFRSTDATTRAQSSHWHRMDVIRRAFLNLIFFGIYAIIFVRTVQGQFTLGEMVLLVQLMTMAKAPVESMSWVIDAAQRAIAGSKDYFRVMETPVDPRTAAVMAARPVDAADAGHAGGTASAEEPRPAGTTSSIGEAGAAAAPAASGTAVALAERPRIEPVPGAPVVAFRGVDFAYEDGDDVLHGIDFQVDRGEKIALVGESGGGKSTIVNLLLGLYEPRNGAVEVVGHPSSDLPLDQLRSRIGVVFQDASLFSGTIRENIAYGRPEASDEEVLEAARRANADAFILRFPEGYEQVIGERGLKLSGGQRQRIAVARAILKDAPVLVLDEATSALDTKAEIQVQKGLDQLMAGRTSLIIAHRLSTIAEVDRIITLRDGHIDEIGSPAQLATSGGIYAQLLALQSSGDSRKLAKFDITG</sequence>
<dbReference type="InterPro" id="IPR011527">
    <property type="entry name" value="ABC1_TM_dom"/>
</dbReference>
<proteinExistence type="predicted"/>
<dbReference type="PROSITE" id="PS50929">
    <property type="entry name" value="ABC_TM1F"/>
    <property type="match status" value="1"/>
</dbReference>
<dbReference type="InterPro" id="IPR017871">
    <property type="entry name" value="ABC_transporter-like_CS"/>
</dbReference>
<keyword evidence="6 8" id="KW-0472">Membrane</keyword>
<dbReference type="InterPro" id="IPR003439">
    <property type="entry name" value="ABC_transporter-like_ATP-bd"/>
</dbReference>
<dbReference type="InterPro" id="IPR003593">
    <property type="entry name" value="AAA+_ATPase"/>
</dbReference>
<dbReference type="PROSITE" id="PS00211">
    <property type="entry name" value="ABC_TRANSPORTER_1"/>
    <property type="match status" value="1"/>
</dbReference>
<evidence type="ECO:0000256" key="7">
    <source>
        <dbReference type="SAM" id="MobiDB-lite"/>
    </source>
</evidence>
<evidence type="ECO:0000256" key="6">
    <source>
        <dbReference type="ARBA" id="ARBA00023136"/>
    </source>
</evidence>
<feature type="domain" description="ABC transmembrane type-1" evidence="10">
    <location>
        <begin position="20"/>
        <end position="309"/>
    </location>
</feature>
<dbReference type="PANTHER" id="PTHR24221">
    <property type="entry name" value="ATP-BINDING CASSETTE SUB-FAMILY B"/>
    <property type="match status" value="1"/>
</dbReference>
<keyword evidence="4 11" id="KW-0067">ATP-binding</keyword>
<evidence type="ECO:0000259" key="10">
    <source>
        <dbReference type="PROSITE" id="PS50929"/>
    </source>
</evidence>
<protein>
    <submittedName>
        <fullName evidence="11">ABC transporter ATP-binding protein</fullName>
    </submittedName>
</protein>
<gene>
    <name evidence="11" type="ORF">ACFPK8_10015</name>
</gene>
<organism evidence="11 12">
    <name type="scientific">Brachybacterium tyrofermentans</name>
    <dbReference type="NCBI Taxonomy" id="47848"/>
    <lineage>
        <taxon>Bacteria</taxon>
        <taxon>Bacillati</taxon>
        <taxon>Actinomycetota</taxon>
        <taxon>Actinomycetes</taxon>
        <taxon>Micrococcales</taxon>
        <taxon>Dermabacteraceae</taxon>
        <taxon>Brachybacterium</taxon>
    </lineage>
</organism>
<dbReference type="CDD" id="cd07346">
    <property type="entry name" value="ABC_6TM_exporters"/>
    <property type="match status" value="1"/>
</dbReference>
<feature type="transmembrane region" description="Helical" evidence="8">
    <location>
        <begin position="168"/>
        <end position="186"/>
    </location>
</feature>
<accession>A0ABW0FIY3</accession>
<dbReference type="Gene3D" id="3.40.50.300">
    <property type="entry name" value="P-loop containing nucleotide triphosphate hydrolases"/>
    <property type="match status" value="1"/>
</dbReference>
<comment type="subcellular location">
    <subcellularLocation>
        <location evidence="1">Cell membrane</location>
        <topology evidence="1">Multi-pass membrane protein</topology>
    </subcellularLocation>
</comment>
<evidence type="ECO:0000259" key="9">
    <source>
        <dbReference type="PROSITE" id="PS50893"/>
    </source>
</evidence>
<dbReference type="PANTHER" id="PTHR24221:SF654">
    <property type="entry name" value="ATP-BINDING CASSETTE SUB-FAMILY B MEMBER 6"/>
    <property type="match status" value="1"/>
</dbReference>
<keyword evidence="2 8" id="KW-0812">Transmembrane</keyword>
<keyword evidence="5 8" id="KW-1133">Transmembrane helix</keyword>
<keyword evidence="3" id="KW-0547">Nucleotide-binding</keyword>
<dbReference type="PROSITE" id="PS50893">
    <property type="entry name" value="ABC_TRANSPORTER_2"/>
    <property type="match status" value="1"/>
</dbReference>
<comment type="caution">
    <text evidence="11">The sequence shown here is derived from an EMBL/GenBank/DDBJ whole genome shotgun (WGS) entry which is preliminary data.</text>
</comment>
<dbReference type="InterPro" id="IPR036640">
    <property type="entry name" value="ABC1_TM_sf"/>
</dbReference>
<evidence type="ECO:0000256" key="1">
    <source>
        <dbReference type="ARBA" id="ARBA00004651"/>
    </source>
</evidence>
<feature type="transmembrane region" description="Helical" evidence="8">
    <location>
        <begin position="59"/>
        <end position="87"/>
    </location>
</feature>
<feature type="transmembrane region" description="Helical" evidence="8">
    <location>
        <begin position="15"/>
        <end position="39"/>
    </location>
</feature>
<dbReference type="GeneID" id="303297173"/>
<evidence type="ECO:0000256" key="3">
    <source>
        <dbReference type="ARBA" id="ARBA00022741"/>
    </source>
</evidence>
<feature type="transmembrane region" description="Helical" evidence="8">
    <location>
        <begin position="256"/>
        <end position="274"/>
    </location>
</feature>
<evidence type="ECO:0000256" key="2">
    <source>
        <dbReference type="ARBA" id="ARBA00022692"/>
    </source>
</evidence>
<evidence type="ECO:0000256" key="4">
    <source>
        <dbReference type="ARBA" id="ARBA00022840"/>
    </source>
</evidence>
<dbReference type="InterPro" id="IPR027417">
    <property type="entry name" value="P-loop_NTPase"/>
</dbReference>
<dbReference type="Proteomes" id="UP001595937">
    <property type="component" value="Unassembled WGS sequence"/>
</dbReference>
<dbReference type="GO" id="GO:0005524">
    <property type="term" value="F:ATP binding"/>
    <property type="evidence" value="ECO:0007669"/>
    <property type="project" value="UniProtKB-KW"/>
</dbReference>
<dbReference type="InterPro" id="IPR039421">
    <property type="entry name" value="Type_1_exporter"/>
</dbReference>
<dbReference type="RefSeq" id="WP_193116394.1">
    <property type="nucleotide sequence ID" value="NZ_BAAAIR010000034.1"/>
</dbReference>
<dbReference type="Pfam" id="PF00664">
    <property type="entry name" value="ABC_membrane"/>
    <property type="match status" value="1"/>
</dbReference>
<evidence type="ECO:0000313" key="11">
    <source>
        <dbReference type="EMBL" id="MFC5297845.1"/>
    </source>
</evidence>
<dbReference type="Gene3D" id="1.20.1560.10">
    <property type="entry name" value="ABC transporter type 1, transmembrane domain"/>
    <property type="match status" value="1"/>
</dbReference>
<feature type="transmembrane region" description="Helical" evidence="8">
    <location>
        <begin position="145"/>
        <end position="162"/>
    </location>
</feature>
<evidence type="ECO:0000313" key="12">
    <source>
        <dbReference type="Proteomes" id="UP001595937"/>
    </source>
</evidence>
<dbReference type="SUPFAM" id="SSF90123">
    <property type="entry name" value="ABC transporter transmembrane region"/>
    <property type="match status" value="1"/>
</dbReference>
<dbReference type="EMBL" id="JBHSLN010000023">
    <property type="protein sequence ID" value="MFC5297845.1"/>
    <property type="molecule type" value="Genomic_DNA"/>
</dbReference>
<evidence type="ECO:0000256" key="5">
    <source>
        <dbReference type="ARBA" id="ARBA00022989"/>
    </source>
</evidence>
<feature type="region of interest" description="Disordered" evidence="7">
    <location>
        <begin position="342"/>
        <end position="369"/>
    </location>
</feature>
<feature type="domain" description="ABC transporter" evidence="9">
    <location>
        <begin position="397"/>
        <end position="631"/>
    </location>
</feature>
<dbReference type="SUPFAM" id="SSF52540">
    <property type="entry name" value="P-loop containing nucleoside triphosphate hydrolases"/>
    <property type="match status" value="1"/>
</dbReference>
<name>A0ABW0FIY3_9MICO</name>